<evidence type="ECO:0000259" key="7">
    <source>
        <dbReference type="Pfam" id="PF04932"/>
    </source>
</evidence>
<comment type="subcellular location">
    <subcellularLocation>
        <location evidence="1">Membrane</location>
        <topology evidence="1">Multi-pass membrane protein</topology>
    </subcellularLocation>
</comment>
<evidence type="ECO:0000256" key="1">
    <source>
        <dbReference type="ARBA" id="ARBA00004141"/>
    </source>
</evidence>
<organism evidence="8 9">
    <name type="scientific">Stieleria varia</name>
    <dbReference type="NCBI Taxonomy" id="2528005"/>
    <lineage>
        <taxon>Bacteria</taxon>
        <taxon>Pseudomonadati</taxon>
        <taxon>Planctomycetota</taxon>
        <taxon>Planctomycetia</taxon>
        <taxon>Pirellulales</taxon>
        <taxon>Pirellulaceae</taxon>
        <taxon>Stieleria</taxon>
    </lineage>
</organism>
<dbReference type="Proteomes" id="UP000320176">
    <property type="component" value="Unassembled WGS sequence"/>
</dbReference>
<keyword evidence="8" id="KW-0436">Ligase</keyword>
<keyword evidence="2 6" id="KW-0812">Transmembrane</keyword>
<evidence type="ECO:0000256" key="2">
    <source>
        <dbReference type="ARBA" id="ARBA00022692"/>
    </source>
</evidence>
<dbReference type="Pfam" id="PF04932">
    <property type="entry name" value="Wzy_C"/>
    <property type="match status" value="1"/>
</dbReference>
<feature type="transmembrane region" description="Helical" evidence="6">
    <location>
        <begin position="113"/>
        <end position="131"/>
    </location>
</feature>
<protein>
    <submittedName>
        <fullName evidence="8">O-Antigen ligase</fullName>
    </submittedName>
</protein>
<comment type="caution">
    <text evidence="8">The sequence shown here is derived from an EMBL/GenBank/DDBJ whole genome shotgun (WGS) entry which is preliminary data.</text>
</comment>
<evidence type="ECO:0000313" key="9">
    <source>
        <dbReference type="Proteomes" id="UP000320176"/>
    </source>
</evidence>
<dbReference type="GO" id="GO:0016020">
    <property type="term" value="C:membrane"/>
    <property type="evidence" value="ECO:0007669"/>
    <property type="project" value="UniProtKB-SubCell"/>
</dbReference>
<name>A0A5C6BA61_9BACT</name>
<reference evidence="8 9" key="1">
    <citation type="submission" date="2019-02" db="EMBL/GenBank/DDBJ databases">
        <title>Deep-cultivation of Planctomycetes and their phenomic and genomic characterization uncovers novel biology.</title>
        <authorList>
            <person name="Wiegand S."/>
            <person name="Jogler M."/>
            <person name="Boedeker C."/>
            <person name="Pinto D."/>
            <person name="Vollmers J."/>
            <person name="Rivas-Marin E."/>
            <person name="Kohn T."/>
            <person name="Peeters S.H."/>
            <person name="Heuer A."/>
            <person name="Rast P."/>
            <person name="Oberbeckmann S."/>
            <person name="Bunk B."/>
            <person name="Jeske O."/>
            <person name="Meyerdierks A."/>
            <person name="Storesund J.E."/>
            <person name="Kallscheuer N."/>
            <person name="Luecker S."/>
            <person name="Lage O.M."/>
            <person name="Pohl T."/>
            <person name="Merkel B.J."/>
            <person name="Hornburger P."/>
            <person name="Mueller R.-W."/>
            <person name="Bruemmer F."/>
            <person name="Labrenz M."/>
            <person name="Spormann A.M."/>
            <person name="Op Den Camp H."/>
            <person name="Overmann J."/>
            <person name="Amann R."/>
            <person name="Jetten M.S.M."/>
            <person name="Mascher T."/>
            <person name="Medema M.H."/>
            <person name="Devos D.P."/>
            <person name="Kaster A.-K."/>
            <person name="Ovreas L."/>
            <person name="Rohde M."/>
            <person name="Galperin M.Y."/>
            <person name="Jogler C."/>
        </authorList>
    </citation>
    <scope>NUCLEOTIDE SEQUENCE [LARGE SCALE GENOMIC DNA]</scope>
    <source>
        <strain evidence="8 9">Pla52n</strain>
    </source>
</reference>
<dbReference type="GO" id="GO:0016874">
    <property type="term" value="F:ligase activity"/>
    <property type="evidence" value="ECO:0007669"/>
    <property type="project" value="UniProtKB-KW"/>
</dbReference>
<dbReference type="PANTHER" id="PTHR37422">
    <property type="entry name" value="TEICHURONIC ACID BIOSYNTHESIS PROTEIN TUAE"/>
    <property type="match status" value="1"/>
</dbReference>
<feature type="transmembrane region" description="Helical" evidence="6">
    <location>
        <begin position="26"/>
        <end position="46"/>
    </location>
</feature>
<feature type="transmembrane region" description="Helical" evidence="6">
    <location>
        <begin position="217"/>
        <end position="250"/>
    </location>
</feature>
<proteinExistence type="predicted"/>
<dbReference type="RefSeq" id="WP_146518392.1">
    <property type="nucleotide sequence ID" value="NZ_CP151726.1"/>
</dbReference>
<sequence>MGFLTFLFAIAALVWTIPIVRAGRMFLMPLAILAVGTVLGPAFFAIDGPIQLSLDRVLFFLMVALSVIAWRTGQISMPKLNRVDYLVIATVVWFYWSAISGGTSPSSSPTARWLFYIAMPAGMYAIARVMPVKPQDIRWLLIGSCGLGVYLSGTAVLEISGIHGLVFPRFIVDPEVWEFYGRGRGPLLNPSGNGIVISIALAAATIGFMSVPGRKKTVYAILMLCTLLGVYATLTRSAWMGAVAVVAVMALYHAPRWARVLAISSGLILGGLSATDLKDQFMQMKRDKNLTASDAEKSVQLRPLLAIVGWEMFQDRPIVGHGFGHYMEKNGPYCDDRSYDMPLPEARPYNQHNVFLSVLVDTGLVGFSFFGGWFAMLIFTSLQLVRNRLAAPEVRQMGWLLLGTILAYTCNGMFQDVLIIPMVHMYLFFLGGLAVTALQTRLRPSSQNESPVRQPFQVDTFPPRTSAFPG</sequence>
<feature type="transmembrane region" description="Helical" evidence="6">
    <location>
        <begin position="420"/>
        <end position="438"/>
    </location>
</feature>
<feature type="transmembrane region" description="Helical" evidence="6">
    <location>
        <begin position="58"/>
        <end position="77"/>
    </location>
</feature>
<feature type="region of interest" description="Disordered" evidence="5">
    <location>
        <begin position="446"/>
        <end position="470"/>
    </location>
</feature>
<feature type="transmembrane region" description="Helical" evidence="6">
    <location>
        <begin position="364"/>
        <end position="385"/>
    </location>
</feature>
<dbReference type="InterPro" id="IPR051533">
    <property type="entry name" value="WaaL-like"/>
</dbReference>
<evidence type="ECO:0000256" key="4">
    <source>
        <dbReference type="ARBA" id="ARBA00023136"/>
    </source>
</evidence>
<feature type="transmembrane region" description="Helical" evidence="6">
    <location>
        <begin position="137"/>
        <end position="159"/>
    </location>
</feature>
<dbReference type="PANTHER" id="PTHR37422:SF23">
    <property type="entry name" value="TEICHURONIC ACID BIOSYNTHESIS PROTEIN TUAE"/>
    <property type="match status" value="1"/>
</dbReference>
<evidence type="ECO:0000256" key="5">
    <source>
        <dbReference type="SAM" id="MobiDB-lite"/>
    </source>
</evidence>
<evidence type="ECO:0000256" key="3">
    <source>
        <dbReference type="ARBA" id="ARBA00022989"/>
    </source>
</evidence>
<dbReference type="EMBL" id="SJPN01000001">
    <property type="protein sequence ID" value="TWU08331.1"/>
    <property type="molecule type" value="Genomic_DNA"/>
</dbReference>
<feature type="transmembrane region" description="Helical" evidence="6">
    <location>
        <begin position="192"/>
        <end position="211"/>
    </location>
</feature>
<dbReference type="AlphaFoldDB" id="A0A5C6BA61"/>
<dbReference type="InterPro" id="IPR007016">
    <property type="entry name" value="O-antigen_ligase-rel_domated"/>
</dbReference>
<keyword evidence="4 6" id="KW-0472">Membrane</keyword>
<dbReference type="OrthoDB" id="9806320at2"/>
<feature type="transmembrane region" description="Helical" evidence="6">
    <location>
        <begin position="257"/>
        <end position="275"/>
    </location>
</feature>
<keyword evidence="3 6" id="KW-1133">Transmembrane helix</keyword>
<evidence type="ECO:0000256" key="6">
    <source>
        <dbReference type="SAM" id="Phobius"/>
    </source>
</evidence>
<evidence type="ECO:0000313" key="8">
    <source>
        <dbReference type="EMBL" id="TWU08331.1"/>
    </source>
</evidence>
<feature type="transmembrane region" description="Helical" evidence="6">
    <location>
        <begin position="83"/>
        <end position="101"/>
    </location>
</feature>
<feature type="domain" description="O-antigen ligase-related" evidence="7">
    <location>
        <begin position="222"/>
        <end position="370"/>
    </location>
</feature>
<accession>A0A5C6BA61</accession>
<keyword evidence="9" id="KW-1185">Reference proteome</keyword>
<gene>
    <name evidence="8" type="ORF">Pla52n_09130</name>
</gene>